<evidence type="ECO:0000256" key="3">
    <source>
        <dbReference type="ARBA" id="ARBA00022801"/>
    </source>
</evidence>
<dbReference type="PANTHER" id="PTHR39178:SF1">
    <property type="entry name" value="RIBOSOMAL-PROCESSING CYSTEINE PROTEASE PRP"/>
    <property type="match status" value="1"/>
</dbReference>
<protein>
    <recommendedName>
        <fullName evidence="6">Ribosomal processing cysteine protease Prp</fullName>
    </recommendedName>
</protein>
<proteinExistence type="inferred from homology"/>
<evidence type="ECO:0000256" key="4">
    <source>
        <dbReference type="ARBA" id="ARBA00022807"/>
    </source>
</evidence>
<dbReference type="GO" id="GO:0008234">
    <property type="term" value="F:cysteine-type peptidase activity"/>
    <property type="evidence" value="ECO:0007669"/>
    <property type="project" value="UniProtKB-KW"/>
</dbReference>
<organism evidence="7 8">
    <name type="scientific">Spiroplasma turonicum</name>
    <dbReference type="NCBI Taxonomy" id="216946"/>
    <lineage>
        <taxon>Bacteria</taxon>
        <taxon>Bacillati</taxon>
        <taxon>Mycoplasmatota</taxon>
        <taxon>Mollicutes</taxon>
        <taxon>Entomoplasmatales</taxon>
        <taxon>Spiroplasmataceae</taxon>
        <taxon>Spiroplasma</taxon>
    </lineage>
</organism>
<dbReference type="OrthoDB" id="48998at2"/>
<dbReference type="EMBL" id="CP012328">
    <property type="protein sequence ID" value="AKU80133.1"/>
    <property type="molecule type" value="Genomic_DNA"/>
</dbReference>
<dbReference type="GO" id="GO:0006508">
    <property type="term" value="P:proteolysis"/>
    <property type="evidence" value="ECO:0007669"/>
    <property type="project" value="UniProtKB-KW"/>
</dbReference>
<dbReference type="RefSeq" id="WP_075048700.1">
    <property type="nucleotide sequence ID" value="NZ_CP012328.1"/>
</dbReference>
<keyword evidence="8" id="KW-1185">Reference proteome</keyword>
<comment type="similarity">
    <text evidence="5">Belongs to the Prp family.</text>
</comment>
<evidence type="ECO:0000256" key="1">
    <source>
        <dbReference type="ARBA" id="ARBA00022517"/>
    </source>
</evidence>
<dbReference type="Pfam" id="PF04327">
    <property type="entry name" value="Peptidase_Prp"/>
    <property type="match status" value="1"/>
</dbReference>
<dbReference type="InterPro" id="IPR007422">
    <property type="entry name" value="Peptidase_Prp"/>
</dbReference>
<sequence length="104" mass="11681">MIIAEFVYVDKTINNFNVRGHANFDNYGKDIVCSAVTGIVSGALNAFDSLYNDCFKIDVKTNKISVNILKNTKEVSILLNFLLIQLETISTQYPENFIIKKVGE</sequence>
<name>A0A0K1P779_9MOLU</name>
<keyword evidence="2" id="KW-0645">Protease</keyword>
<evidence type="ECO:0000256" key="6">
    <source>
        <dbReference type="ARBA" id="ARBA00044538"/>
    </source>
</evidence>
<dbReference type="KEGG" id="stur:STURON_00887"/>
<dbReference type="GO" id="GO:0042254">
    <property type="term" value="P:ribosome biogenesis"/>
    <property type="evidence" value="ECO:0007669"/>
    <property type="project" value="UniProtKB-KW"/>
</dbReference>
<dbReference type="AlphaFoldDB" id="A0A0K1P779"/>
<keyword evidence="3" id="KW-0378">Hydrolase</keyword>
<dbReference type="CDD" id="cd16332">
    <property type="entry name" value="Prp-like"/>
    <property type="match status" value="1"/>
</dbReference>
<reference evidence="7 8" key="1">
    <citation type="journal article" date="2015" name="Genome Announc.">
        <title>Complete Genome Sequence of Spiroplasma turonicum Strain Tab4cT, a Parasite of a Horse Fly, Haematopota sp. (Diptera: Tabanidae).</title>
        <authorList>
            <person name="Davis R.E."/>
            <person name="Shao J."/>
            <person name="Zhao Y."/>
            <person name="Gasparich G.E."/>
            <person name="Gaynor B.J."/>
            <person name="Donofrio N."/>
        </authorList>
    </citation>
    <scope>NUCLEOTIDE SEQUENCE [LARGE SCALE GENOMIC DNA]</scope>
    <source>
        <strain evidence="7 8">Tab4c</strain>
    </source>
</reference>
<evidence type="ECO:0000313" key="7">
    <source>
        <dbReference type="EMBL" id="AKU80133.1"/>
    </source>
</evidence>
<dbReference type="Gene3D" id="3.30.70.1490">
    <property type="entry name" value="Cysteine protease Prp"/>
    <property type="match status" value="1"/>
</dbReference>
<evidence type="ECO:0000256" key="5">
    <source>
        <dbReference type="ARBA" id="ARBA00044503"/>
    </source>
</evidence>
<keyword evidence="4" id="KW-0788">Thiol protease</keyword>
<accession>A0A0K1P779</accession>
<evidence type="ECO:0000256" key="2">
    <source>
        <dbReference type="ARBA" id="ARBA00022670"/>
    </source>
</evidence>
<dbReference type="PATRIC" id="fig|216946.3.peg.916"/>
<keyword evidence="1" id="KW-0690">Ribosome biogenesis</keyword>
<dbReference type="PANTHER" id="PTHR39178">
    <property type="entry name" value="HYPOTHETICAL RIBOSOME-ASSOCIATED PROTEIN"/>
    <property type="match status" value="1"/>
</dbReference>
<gene>
    <name evidence="7" type="ORF">STURON_00887</name>
</gene>
<dbReference type="SUPFAM" id="SSF118010">
    <property type="entry name" value="TM1457-like"/>
    <property type="match status" value="1"/>
</dbReference>
<dbReference type="STRING" id="216946.STURO_v1c08820"/>
<dbReference type="Proteomes" id="UP000067243">
    <property type="component" value="Chromosome"/>
</dbReference>
<dbReference type="InterPro" id="IPR036764">
    <property type="entry name" value="Peptidase_Prp_sf"/>
</dbReference>
<evidence type="ECO:0000313" key="8">
    <source>
        <dbReference type="Proteomes" id="UP000067243"/>
    </source>
</evidence>